<evidence type="ECO:0000313" key="2">
    <source>
        <dbReference type="Proteomes" id="UP000244066"/>
    </source>
</evidence>
<evidence type="ECO:0000313" key="1">
    <source>
        <dbReference type="EMBL" id="PUA32956.1"/>
    </source>
</evidence>
<comment type="caution">
    <text evidence="1">The sequence shown here is derived from an EMBL/GenBank/DDBJ whole genome shotgun (WGS) entry which is preliminary data.</text>
</comment>
<sequence>MTKTRKSRPRAIDAEKSGVEAKLQEVLRELQQKTRLGYELEKVVWLPGRKVLNPEGRPLAAEVKGNTVFVYDEHDPVFTLKHEFFEFLLNQDKMPLLDLLARLLAQIVYEQYKRSERLADVLAKHF</sequence>
<protein>
    <submittedName>
        <fullName evidence="1">Uncharacterized protein</fullName>
    </submittedName>
</protein>
<organism evidence="1 2">
    <name type="scientific">Candidatus Terraquivivens tikiterensis</name>
    <dbReference type="NCBI Taxonomy" id="1980982"/>
    <lineage>
        <taxon>Archaea</taxon>
        <taxon>Nitrososphaerota</taxon>
        <taxon>Candidatus Wolframiiraptoraceae</taxon>
        <taxon>Candidatus Terraquivivens</taxon>
    </lineage>
</organism>
<proteinExistence type="predicted"/>
<dbReference type="EMBL" id="NDWU01000006">
    <property type="protein sequence ID" value="PUA32956.1"/>
    <property type="molecule type" value="Genomic_DNA"/>
</dbReference>
<name>A0A2R7Y5Z0_9ARCH</name>
<reference evidence="1 2" key="1">
    <citation type="submission" date="2017-04" db="EMBL/GenBank/DDBJ databases">
        <title>Draft Aigarchaeota genome from a New Zealand hot spring.</title>
        <authorList>
            <person name="Reysenbach A.-L."/>
            <person name="Donaho J.A."/>
            <person name="Gerhart J."/>
            <person name="Kelley J.F."/>
            <person name="Kouba K."/>
            <person name="Podar M."/>
            <person name="Stott M."/>
        </authorList>
    </citation>
    <scope>NUCLEOTIDE SEQUENCE [LARGE SCALE GENOMIC DNA]</scope>
    <source>
        <strain evidence="1">NZ13_MG1</strain>
    </source>
</reference>
<dbReference type="AlphaFoldDB" id="A0A2R7Y5Z0"/>
<gene>
    <name evidence="1" type="ORF">B9J98_03470</name>
</gene>
<dbReference type="Proteomes" id="UP000244066">
    <property type="component" value="Unassembled WGS sequence"/>
</dbReference>
<accession>A0A2R7Y5Z0</accession>